<protein>
    <recommendedName>
        <fullName evidence="5">Fibronectin type-III domain-containing protein</fullName>
    </recommendedName>
</protein>
<feature type="compositionally biased region" description="Pro residues" evidence="1">
    <location>
        <begin position="141"/>
        <end position="150"/>
    </location>
</feature>
<dbReference type="EMBL" id="BSUK01000001">
    <property type="protein sequence ID" value="GMA22937.1"/>
    <property type="molecule type" value="Genomic_DNA"/>
</dbReference>
<feature type="compositionally biased region" description="Pro residues" evidence="1">
    <location>
        <begin position="120"/>
        <end position="134"/>
    </location>
</feature>
<feature type="transmembrane region" description="Helical" evidence="2">
    <location>
        <begin position="167"/>
        <end position="186"/>
    </location>
</feature>
<organism evidence="3 4">
    <name type="scientific">Luteimicrobium album</name>
    <dbReference type="NCBI Taxonomy" id="1054550"/>
    <lineage>
        <taxon>Bacteria</taxon>
        <taxon>Bacillati</taxon>
        <taxon>Actinomycetota</taxon>
        <taxon>Actinomycetes</taxon>
        <taxon>Micrococcales</taxon>
        <taxon>Luteimicrobium</taxon>
    </lineage>
</organism>
<sequence>MVVVTPAPVPEAESRPRILERAARPPRRPVVPRRLWVPRDRPASAPEPPGFAQSLAIPDGAVTLPAVMRRIAGLTTTTTTTTLTEVAAAVVVGETAVVAEVVEETVVPALLLAPPRAPVVPSPVPSAPPAPPTPQAEVRWSPPPAPPSSAPLPTRGARPWRRRHPRLRLAFLLLLATLVAAGVLLVSRGDGITPAPAPTALTAANITFDGADVRWQPTGDRATAYLVRVATDPALRHVVWTRTVDAADPHVHVGGRGITEDQQLYVAVTSTWHGVTGSTTQPLAVHTPLRPPSPVTDVVTRPDTSGVTVSWGRRPARPATRSSSRATSP</sequence>
<feature type="region of interest" description="Disordered" evidence="1">
    <location>
        <begin position="120"/>
        <end position="158"/>
    </location>
</feature>
<keyword evidence="4" id="KW-1185">Reference proteome</keyword>
<evidence type="ECO:0000256" key="1">
    <source>
        <dbReference type="SAM" id="MobiDB-lite"/>
    </source>
</evidence>
<dbReference type="Proteomes" id="UP001157091">
    <property type="component" value="Unassembled WGS sequence"/>
</dbReference>
<evidence type="ECO:0000313" key="3">
    <source>
        <dbReference type="EMBL" id="GMA22937.1"/>
    </source>
</evidence>
<evidence type="ECO:0000313" key="4">
    <source>
        <dbReference type="Proteomes" id="UP001157091"/>
    </source>
</evidence>
<keyword evidence="2" id="KW-0472">Membrane</keyword>
<keyword evidence="2" id="KW-0812">Transmembrane</keyword>
<evidence type="ECO:0008006" key="5">
    <source>
        <dbReference type="Google" id="ProtNLM"/>
    </source>
</evidence>
<gene>
    <name evidence="3" type="ORF">GCM10025864_06960</name>
</gene>
<accession>A0ABQ6HY76</accession>
<feature type="compositionally biased region" description="Low complexity" evidence="1">
    <location>
        <begin position="317"/>
        <end position="329"/>
    </location>
</feature>
<keyword evidence="2" id="KW-1133">Transmembrane helix</keyword>
<name>A0ABQ6HY76_9MICO</name>
<dbReference type="RefSeq" id="WP_284292058.1">
    <property type="nucleotide sequence ID" value="NZ_BSUK01000001.1"/>
</dbReference>
<feature type="region of interest" description="Disordered" evidence="1">
    <location>
        <begin position="283"/>
        <end position="329"/>
    </location>
</feature>
<reference evidence="4" key="1">
    <citation type="journal article" date="2019" name="Int. J. Syst. Evol. Microbiol.">
        <title>The Global Catalogue of Microorganisms (GCM) 10K type strain sequencing project: providing services to taxonomists for standard genome sequencing and annotation.</title>
        <authorList>
            <consortium name="The Broad Institute Genomics Platform"/>
            <consortium name="The Broad Institute Genome Sequencing Center for Infectious Disease"/>
            <person name="Wu L."/>
            <person name="Ma J."/>
        </authorList>
    </citation>
    <scope>NUCLEOTIDE SEQUENCE [LARGE SCALE GENOMIC DNA]</scope>
    <source>
        <strain evidence="4">NBRC 106348</strain>
    </source>
</reference>
<proteinExistence type="predicted"/>
<comment type="caution">
    <text evidence="3">The sequence shown here is derived from an EMBL/GenBank/DDBJ whole genome shotgun (WGS) entry which is preliminary data.</text>
</comment>
<evidence type="ECO:0000256" key="2">
    <source>
        <dbReference type="SAM" id="Phobius"/>
    </source>
</evidence>